<accession>A0A975B9W4</accession>
<dbReference type="InterPro" id="IPR050953">
    <property type="entry name" value="N4_N6_ade-DNA_methylase"/>
</dbReference>
<evidence type="ECO:0000256" key="3">
    <source>
        <dbReference type="ARBA" id="ARBA00022603"/>
    </source>
</evidence>
<dbReference type="InterPro" id="IPR002052">
    <property type="entry name" value="DNA_methylase_N6_adenine_CS"/>
</dbReference>
<dbReference type="Proteomes" id="UP000663720">
    <property type="component" value="Chromosome"/>
</dbReference>
<evidence type="ECO:0000259" key="8">
    <source>
        <dbReference type="Pfam" id="PF02384"/>
    </source>
</evidence>
<dbReference type="Gene3D" id="3.40.50.150">
    <property type="entry name" value="Vaccinia Virus protein VP39"/>
    <property type="match status" value="1"/>
</dbReference>
<dbReference type="InterPro" id="IPR003356">
    <property type="entry name" value="DNA_methylase_A-5"/>
</dbReference>
<keyword evidence="5" id="KW-0680">Restriction system</keyword>
<dbReference type="PRINTS" id="PR00507">
    <property type="entry name" value="N12N6MTFRASE"/>
</dbReference>
<dbReference type="PANTHER" id="PTHR33841:SF6">
    <property type="entry name" value="TYPE II METHYLTRANSFERASE M.HINDII"/>
    <property type="match status" value="1"/>
</dbReference>
<comment type="catalytic activity">
    <reaction evidence="7">
        <text>a 2'-deoxyadenosine in DNA + S-adenosyl-L-methionine = an N(6)-methyl-2'-deoxyadenosine in DNA + S-adenosyl-L-homocysteine + H(+)</text>
        <dbReference type="Rhea" id="RHEA:15197"/>
        <dbReference type="Rhea" id="RHEA-COMP:12418"/>
        <dbReference type="Rhea" id="RHEA-COMP:12419"/>
        <dbReference type="ChEBI" id="CHEBI:15378"/>
        <dbReference type="ChEBI" id="CHEBI:57856"/>
        <dbReference type="ChEBI" id="CHEBI:59789"/>
        <dbReference type="ChEBI" id="CHEBI:90615"/>
        <dbReference type="ChEBI" id="CHEBI:90616"/>
        <dbReference type="EC" id="2.1.1.72"/>
    </reaction>
</comment>
<protein>
    <recommendedName>
        <fullName evidence="2">site-specific DNA-methyltransferase (adenine-specific)</fullName>
        <ecNumber evidence="2">2.1.1.72</ecNumber>
    </recommendedName>
</protein>
<name>A0A975B9W4_9BACT</name>
<evidence type="ECO:0000256" key="6">
    <source>
        <dbReference type="ARBA" id="ARBA00023125"/>
    </source>
</evidence>
<dbReference type="PANTHER" id="PTHR33841">
    <property type="entry name" value="DNA METHYLTRANSFERASE YEEA-RELATED"/>
    <property type="match status" value="1"/>
</dbReference>
<dbReference type="AlphaFoldDB" id="A0A975B9W4"/>
<evidence type="ECO:0000256" key="5">
    <source>
        <dbReference type="ARBA" id="ARBA00022747"/>
    </source>
</evidence>
<dbReference type="RefSeq" id="WP_207687644.1">
    <property type="nucleotide sequence ID" value="NZ_CP061799.1"/>
</dbReference>
<dbReference type="GO" id="GO:0009307">
    <property type="term" value="P:DNA restriction-modification system"/>
    <property type="evidence" value="ECO:0007669"/>
    <property type="project" value="UniProtKB-KW"/>
</dbReference>
<dbReference type="GO" id="GO:0032259">
    <property type="term" value="P:methylation"/>
    <property type="evidence" value="ECO:0007669"/>
    <property type="project" value="UniProtKB-KW"/>
</dbReference>
<keyword evidence="3 9" id="KW-0489">Methyltransferase</keyword>
<dbReference type="SUPFAM" id="SSF53335">
    <property type="entry name" value="S-adenosyl-L-methionine-dependent methyltransferases"/>
    <property type="match status" value="1"/>
</dbReference>
<evidence type="ECO:0000313" key="9">
    <source>
        <dbReference type="EMBL" id="QTA81631.1"/>
    </source>
</evidence>
<reference evidence="9" key="1">
    <citation type="journal article" date="2021" name="Microb. Physiol.">
        <title>Proteogenomic Insights into the Physiology of Marine, Sulfate-Reducing, Filamentous Desulfonema limicola and Desulfonema magnum.</title>
        <authorList>
            <person name="Schnaars V."/>
            <person name="Wohlbrand L."/>
            <person name="Scheve S."/>
            <person name="Hinrichs C."/>
            <person name="Reinhardt R."/>
            <person name="Rabus R."/>
        </authorList>
    </citation>
    <scope>NUCLEOTIDE SEQUENCE</scope>
    <source>
        <strain evidence="9">5ac10</strain>
    </source>
</reference>
<dbReference type="GO" id="GO:0008170">
    <property type="term" value="F:N-methyltransferase activity"/>
    <property type="evidence" value="ECO:0007669"/>
    <property type="project" value="InterPro"/>
</dbReference>
<evidence type="ECO:0000256" key="7">
    <source>
        <dbReference type="ARBA" id="ARBA00047942"/>
    </source>
</evidence>
<dbReference type="EMBL" id="CP061799">
    <property type="protein sequence ID" value="QTA81631.1"/>
    <property type="molecule type" value="Genomic_DNA"/>
</dbReference>
<organism evidence="9 10">
    <name type="scientific">Desulfonema limicola</name>
    <dbReference type="NCBI Taxonomy" id="45656"/>
    <lineage>
        <taxon>Bacteria</taxon>
        <taxon>Pseudomonadati</taxon>
        <taxon>Thermodesulfobacteriota</taxon>
        <taxon>Desulfobacteria</taxon>
        <taxon>Desulfobacterales</taxon>
        <taxon>Desulfococcaceae</taxon>
        <taxon>Desulfonema</taxon>
    </lineage>
</organism>
<keyword evidence="6" id="KW-0238">DNA-binding</keyword>
<dbReference type="EC" id="2.1.1.72" evidence="2"/>
<comment type="similarity">
    <text evidence="1">Belongs to the N(4)/N(6)-methyltransferase family.</text>
</comment>
<keyword evidence="4" id="KW-0808">Transferase</keyword>
<dbReference type="InterPro" id="IPR029063">
    <property type="entry name" value="SAM-dependent_MTases_sf"/>
</dbReference>
<evidence type="ECO:0000256" key="1">
    <source>
        <dbReference type="ARBA" id="ARBA00006594"/>
    </source>
</evidence>
<dbReference type="KEGG" id="dli:dnl_39730"/>
<gene>
    <name evidence="9" type="ORF">dnl_39730</name>
</gene>
<proteinExistence type="inferred from homology"/>
<evidence type="ECO:0000256" key="2">
    <source>
        <dbReference type="ARBA" id="ARBA00011900"/>
    </source>
</evidence>
<feature type="domain" description="DNA methylase adenine-specific" evidence="8">
    <location>
        <begin position="238"/>
        <end position="453"/>
    </location>
</feature>
<sequence length="779" mass="90937">MKHINQILTWKQSFGLLPIHLLPTDGYKNSYIMLNGGYGNFCLATQLLNKDTYNYYSFAWSSNTKNFVVINDSNVIIYNWKKEKPEKIQKKQVEDNFEKFYKYLVKDSYKSQDDIVPFIIDIFKQFRNLTQEKTSAIEALNLLFVLLVTIKEDINSIDFKKWGLTNIKIPKNFDCYVDKLKNGFLNIKPDLDLIIRHSSGLLFQEAQKEVLFFDRQMNLWGGFSNKIKSEKKMYSSIHYTPSFLARTIVENAIKELNPNTKNLKIFDPACGSSEFLVEVLKQLKENGYSGHIQIIGWDSSQTAINTSEFLLNYEKRMNWKEKLTYNLALVEDSLKESWADDYDLILMNPPFVSWEQMDKKSRDSVKEVLDKNVKGKPNQASAFFYKAIQSLKEDGIIGCVIPSSFFSLDAYQKLRNEIYDLISINLIGKLGNFVFEDALTDASLIVGCKPKKNIIPFVIWTKNEKGIAQNALRELRKMYYSQSFKVVDKDYSIYKPISFPIAKENWKPISFSENELLKNIERFVYEGNLLRVIDVFNVHQGIRTGNNKAFKFSKAEYIGLPENEKFFFRPVIDNESIKNCKILEKSYVWYPYSEDGLLIKTEDKLTKSVPYFLKNKLAHFRDELINRSRKDKSNWWLLSEHRAWLRKIEPRLVSTEFGNSHSFAVDKRGIFAVERGNAWLPKKTFIRIDYYYFYLAIFSSTFFDKLLSVYSKQLAGGHWYDLGKKYTKDIPIPDVNLSNVRNSLAYSQLVEIGKELSKGNFNIRTISDKILLKSFYHAI</sequence>
<dbReference type="GO" id="GO:0009007">
    <property type="term" value="F:site-specific DNA-methyltransferase (adenine-specific) activity"/>
    <property type="evidence" value="ECO:0007669"/>
    <property type="project" value="UniProtKB-EC"/>
</dbReference>
<dbReference type="PROSITE" id="PS00092">
    <property type="entry name" value="N6_MTASE"/>
    <property type="match status" value="1"/>
</dbReference>
<keyword evidence="10" id="KW-1185">Reference proteome</keyword>
<dbReference type="Pfam" id="PF02384">
    <property type="entry name" value="N6_Mtase"/>
    <property type="match status" value="1"/>
</dbReference>
<dbReference type="GO" id="GO:0003677">
    <property type="term" value="F:DNA binding"/>
    <property type="evidence" value="ECO:0007669"/>
    <property type="project" value="UniProtKB-KW"/>
</dbReference>
<evidence type="ECO:0000313" key="10">
    <source>
        <dbReference type="Proteomes" id="UP000663720"/>
    </source>
</evidence>
<evidence type="ECO:0000256" key="4">
    <source>
        <dbReference type="ARBA" id="ARBA00022679"/>
    </source>
</evidence>